<keyword evidence="2" id="KW-1185">Reference proteome</keyword>
<reference evidence="1 2" key="1">
    <citation type="submission" date="2024-06" db="EMBL/GenBank/DDBJ databases">
        <authorList>
            <person name="Lee S.D."/>
        </authorList>
    </citation>
    <scope>NUCLEOTIDE SEQUENCE [LARGE SCALE GENOMIC DNA]</scope>
    <source>
        <strain evidence="1 2">N1-10</strain>
    </source>
</reference>
<name>A0ABV6XLC3_9ACTN</name>
<protein>
    <submittedName>
        <fullName evidence="1">Uncharacterized protein</fullName>
    </submittedName>
</protein>
<comment type="caution">
    <text evidence="1">The sequence shown here is derived from an EMBL/GenBank/DDBJ whole genome shotgun (WGS) entry which is preliminary data.</text>
</comment>
<organism evidence="1 2">
    <name type="scientific">Streptacidiphilus jeojiensis</name>
    <dbReference type="NCBI Taxonomy" id="3229225"/>
    <lineage>
        <taxon>Bacteria</taxon>
        <taxon>Bacillati</taxon>
        <taxon>Actinomycetota</taxon>
        <taxon>Actinomycetes</taxon>
        <taxon>Kitasatosporales</taxon>
        <taxon>Streptomycetaceae</taxon>
        <taxon>Streptacidiphilus</taxon>
    </lineage>
</organism>
<evidence type="ECO:0000313" key="1">
    <source>
        <dbReference type="EMBL" id="MFC1439071.1"/>
    </source>
</evidence>
<accession>A0ABV6XLC3</accession>
<evidence type="ECO:0000313" key="2">
    <source>
        <dbReference type="Proteomes" id="UP001592581"/>
    </source>
</evidence>
<dbReference type="Proteomes" id="UP001592581">
    <property type="component" value="Unassembled WGS sequence"/>
</dbReference>
<proteinExistence type="predicted"/>
<dbReference type="RefSeq" id="WP_380564583.1">
    <property type="nucleotide sequence ID" value="NZ_JBEUKS010000004.1"/>
</dbReference>
<sequence length="86" mass="9044">MALIFIDVDPETGNDHSPTVWVDPDTADIVIQGWEADAALLADVAQSPAPHHSPGVPAGEAVVRIPARMVPALRRACDAAEDPAVR</sequence>
<dbReference type="EMBL" id="JBEUKS010000004">
    <property type="protein sequence ID" value="MFC1439071.1"/>
    <property type="molecule type" value="Genomic_DNA"/>
</dbReference>
<gene>
    <name evidence="1" type="ORF">ABUW04_12435</name>
</gene>